<reference evidence="10" key="1">
    <citation type="submission" date="2023-06" db="EMBL/GenBank/DDBJ databases">
        <title>Genome-scale phylogeny and comparative genomics of the fungal order Sordariales.</title>
        <authorList>
            <consortium name="Lawrence Berkeley National Laboratory"/>
            <person name="Hensen N."/>
            <person name="Bonometti L."/>
            <person name="Westerberg I."/>
            <person name="Brannstrom I.O."/>
            <person name="Guillou S."/>
            <person name="Cros-Aarteil S."/>
            <person name="Calhoun S."/>
            <person name="Haridas S."/>
            <person name="Kuo A."/>
            <person name="Mondo S."/>
            <person name="Pangilinan J."/>
            <person name="Riley R."/>
            <person name="Labutti K."/>
            <person name="Andreopoulos B."/>
            <person name="Lipzen A."/>
            <person name="Chen C."/>
            <person name="Yanf M."/>
            <person name="Daum C."/>
            <person name="Ng V."/>
            <person name="Clum A."/>
            <person name="Steindorff A."/>
            <person name="Ohm R."/>
            <person name="Martin F."/>
            <person name="Silar P."/>
            <person name="Natvig D."/>
            <person name="Lalanne C."/>
            <person name="Gautier V."/>
            <person name="Ament-Velasquez S.L."/>
            <person name="Kruys A."/>
            <person name="Hutchinson M.I."/>
            <person name="Powell A.J."/>
            <person name="Barry K."/>
            <person name="Miller A.N."/>
            <person name="Grigoriev I.V."/>
            <person name="Debuchy R."/>
            <person name="Gladieux P."/>
            <person name="Thoren M.H."/>
            <person name="Johannesson H."/>
        </authorList>
    </citation>
    <scope>NUCLEOTIDE SEQUENCE</scope>
    <source>
        <strain evidence="10">8032-3</strain>
    </source>
</reference>
<dbReference type="EMBL" id="MU839011">
    <property type="protein sequence ID" value="KAK1766645.1"/>
    <property type="molecule type" value="Genomic_DNA"/>
</dbReference>
<proteinExistence type="inferred from homology"/>
<evidence type="ECO:0000256" key="3">
    <source>
        <dbReference type="ARBA" id="ARBA00022448"/>
    </source>
</evidence>
<evidence type="ECO:0000256" key="5">
    <source>
        <dbReference type="ARBA" id="ARBA00022989"/>
    </source>
</evidence>
<organism evidence="10 11">
    <name type="scientific">Phialemonium atrogriseum</name>
    <dbReference type="NCBI Taxonomy" id="1093897"/>
    <lineage>
        <taxon>Eukaryota</taxon>
        <taxon>Fungi</taxon>
        <taxon>Dikarya</taxon>
        <taxon>Ascomycota</taxon>
        <taxon>Pezizomycotina</taxon>
        <taxon>Sordariomycetes</taxon>
        <taxon>Sordariomycetidae</taxon>
        <taxon>Cephalothecales</taxon>
        <taxon>Cephalothecaceae</taxon>
        <taxon>Phialemonium</taxon>
    </lineage>
</organism>
<feature type="transmembrane region" description="Helical" evidence="9">
    <location>
        <begin position="76"/>
        <end position="100"/>
    </location>
</feature>
<evidence type="ECO:0000256" key="7">
    <source>
        <dbReference type="PIRNR" id="PIRNR002744"/>
    </source>
</evidence>
<evidence type="ECO:0000256" key="8">
    <source>
        <dbReference type="SAM" id="MobiDB-lite"/>
    </source>
</evidence>
<feature type="transmembrane region" description="Helical" evidence="9">
    <location>
        <begin position="283"/>
        <end position="307"/>
    </location>
</feature>
<comment type="similarity">
    <text evidence="2 7">Belongs to the purine-cytosine permease (2.A.39) family.</text>
</comment>
<dbReference type="GO" id="GO:0022857">
    <property type="term" value="F:transmembrane transporter activity"/>
    <property type="evidence" value="ECO:0007669"/>
    <property type="project" value="InterPro"/>
</dbReference>
<dbReference type="PANTHER" id="PTHR31806">
    <property type="entry name" value="PURINE-CYTOSINE PERMEASE FCY2-RELATED"/>
    <property type="match status" value="1"/>
</dbReference>
<evidence type="ECO:0000313" key="11">
    <source>
        <dbReference type="Proteomes" id="UP001244011"/>
    </source>
</evidence>
<keyword evidence="3 7" id="KW-0813">Transport</keyword>
<keyword evidence="6 7" id="KW-0472">Membrane</keyword>
<evidence type="ECO:0000256" key="6">
    <source>
        <dbReference type="ARBA" id="ARBA00023136"/>
    </source>
</evidence>
<feature type="transmembrane region" description="Helical" evidence="9">
    <location>
        <begin position="446"/>
        <end position="469"/>
    </location>
</feature>
<dbReference type="PANTHER" id="PTHR31806:SF5">
    <property type="entry name" value="PURINE-CYTOSINE PERMEASE FCY21"/>
    <property type="match status" value="1"/>
</dbReference>
<feature type="transmembrane region" description="Helical" evidence="9">
    <location>
        <begin position="374"/>
        <end position="394"/>
    </location>
</feature>
<dbReference type="InterPro" id="IPR026030">
    <property type="entry name" value="Pur-cyt_permease_Fcy2/21/22"/>
</dbReference>
<dbReference type="Pfam" id="PF02133">
    <property type="entry name" value="Transp_cyt_pur"/>
    <property type="match status" value="1"/>
</dbReference>
<dbReference type="GeneID" id="85315650"/>
<accession>A0AAJ0BYH3</accession>
<feature type="transmembrane region" description="Helical" evidence="9">
    <location>
        <begin position="185"/>
        <end position="205"/>
    </location>
</feature>
<dbReference type="RefSeq" id="XP_060282858.1">
    <property type="nucleotide sequence ID" value="XM_060432463.1"/>
</dbReference>
<comment type="subcellular location">
    <subcellularLocation>
        <location evidence="1">Membrane</location>
        <topology evidence="1">Multi-pass membrane protein</topology>
    </subcellularLocation>
</comment>
<dbReference type="Proteomes" id="UP001244011">
    <property type="component" value="Unassembled WGS sequence"/>
</dbReference>
<dbReference type="InterPro" id="IPR001248">
    <property type="entry name" value="Pur-cyt_permease"/>
</dbReference>
<feature type="transmembrane region" description="Helical" evidence="9">
    <location>
        <begin position="481"/>
        <end position="500"/>
    </location>
</feature>
<name>A0AAJ0BYH3_9PEZI</name>
<keyword evidence="4 9" id="KW-0812">Transmembrane</keyword>
<feature type="transmembrane region" description="Helical" evidence="9">
    <location>
        <begin position="406"/>
        <end position="425"/>
    </location>
</feature>
<feature type="transmembrane region" description="Helical" evidence="9">
    <location>
        <begin position="146"/>
        <end position="179"/>
    </location>
</feature>
<feature type="transmembrane region" description="Helical" evidence="9">
    <location>
        <begin position="338"/>
        <end position="362"/>
    </location>
</feature>
<evidence type="ECO:0000256" key="9">
    <source>
        <dbReference type="SAM" id="Phobius"/>
    </source>
</evidence>
<evidence type="ECO:0000256" key="4">
    <source>
        <dbReference type="ARBA" id="ARBA00022692"/>
    </source>
</evidence>
<keyword evidence="11" id="KW-1185">Reference proteome</keyword>
<dbReference type="GO" id="GO:0005886">
    <property type="term" value="C:plasma membrane"/>
    <property type="evidence" value="ECO:0007669"/>
    <property type="project" value="TreeGrafter"/>
</dbReference>
<feature type="transmembrane region" description="Helical" evidence="9">
    <location>
        <begin position="243"/>
        <end position="263"/>
    </location>
</feature>
<evidence type="ECO:0000256" key="2">
    <source>
        <dbReference type="ARBA" id="ARBA00008974"/>
    </source>
</evidence>
<feature type="region of interest" description="Disordered" evidence="8">
    <location>
        <begin position="1"/>
        <end position="39"/>
    </location>
</feature>
<gene>
    <name evidence="10" type="ORF">QBC33DRAFT_611813</name>
</gene>
<keyword evidence="5 9" id="KW-1133">Transmembrane helix</keyword>
<evidence type="ECO:0000313" key="10">
    <source>
        <dbReference type="EMBL" id="KAK1766645.1"/>
    </source>
</evidence>
<feature type="compositionally biased region" description="Basic and acidic residues" evidence="8">
    <location>
        <begin position="9"/>
        <end position="22"/>
    </location>
</feature>
<evidence type="ECO:0000256" key="1">
    <source>
        <dbReference type="ARBA" id="ARBA00004141"/>
    </source>
</evidence>
<feature type="transmembrane region" description="Helical" evidence="9">
    <location>
        <begin position="212"/>
        <end position="231"/>
    </location>
</feature>
<feature type="transmembrane region" description="Helical" evidence="9">
    <location>
        <begin position="106"/>
        <end position="125"/>
    </location>
</feature>
<protein>
    <submittedName>
        <fullName evidence="10">NCS1 nucleoside transporter</fullName>
    </submittedName>
</protein>
<comment type="caution">
    <text evidence="10">The sequence shown here is derived from an EMBL/GenBank/DDBJ whole genome shotgun (WGS) entry which is preliminary data.</text>
</comment>
<dbReference type="PIRSF" id="PIRSF002744">
    <property type="entry name" value="Pur-cyt_permease"/>
    <property type="match status" value="1"/>
</dbReference>
<sequence length="507" mass="54044">MVEDFSSDEATRPRPADGDVEKQVPVLEETLQKGPPSDASSTNLFYRILAKGRVEGRGIVPVPPEERTSTRFFNVFTIWLSANTNILAVTFGMLGTLVYGLSLRDASLVILFFTLLSSLAPAYLGTLGPKTGMRQMIQARYSFGRYLVSIPVLCNLATLTGFTVIICVVGGQCIAAVNGSVSPDVGIVIVALCGMTISFFGFKVLHWYETVAWAPSLLMLAVATGCGGPQLRHQAVPAAPASAPAVLSFGMIVASYMIPWACLASDFTTYFHPSAPTRRIFAYGYLGVVIPTVLLMTLGAAIGGAVASVPAWSDAYDANMVGGVLAAMLEPAGGFGRFAVVVLALTLLGNVACTMYAITLNFQTLVPGLARVPRYVFSIVVTAVVVPVAIRAAADFFDNLENLVSLIGYWSAAFVGVFGAEHFVFRRGDAAAYAVAAWDDARLLPVGVAAVASAVLSFALVVPCMDQVWWTGPIARTTGDIGFEVAFVLSAGLYVPLRWLERKWFSR</sequence>
<dbReference type="Gene3D" id="1.10.4160.10">
    <property type="entry name" value="Hydantoin permease"/>
    <property type="match status" value="1"/>
</dbReference>
<dbReference type="AlphaFoldDB" id="A0AAJ0BYH3"/>